<dbReference type="GO" id="GO:0004995">
    <property type="term" value="F:tachykinin receptor activity"/>
    <property type="evidence" value="ECO:0007669"/>
    <property type="project" value="InterPro"/>
</dbReference>
<dbReference type="PANTHER" id="PTHR46925">
    <property type="entry name" value="G-PROTEIN COUPLED RECEPTOR TKR-1-RELATED"/>
    <property type="match status" value="1"/>
</dbReference>
<dbReference type="EMBL" id="BLXT01007492">
    <property type="protein sequence ID" value="GFO39362.1"/>
    <property type="molecule type" value="Genomic_DNA"/>
</dbReference>
<sequence length="163" mass="18836">VVKMMIAVVVIFGLCWLPTHIYFILISVINELPLWPYIQQVYLLIYWLAMSNSMYNPIIYCLMNARFRQGFLRFFRCCPCTPCRRQQHLFAPERSAFYSARLSMNSGGAEGMIDKNGTLLHTTIESMDDNAVSTYRMHPLRSLSNNSARTGSNNYTHVGHRDL</sequence>
<evidence type="ECO:0000256" key="6">
    <source>
        <dbReference type="ARBA" id="ARBA00023136"/>
    </source>
</evidence>
<accession>A0AAV4D584</accession>
<comment type="subcellular location">
    <subcellularLocation>
        <location evidence="1">Cell membrane</location>
        <topology evidence="1">Multi-pass membrane protein</topology>
    </subcellularLocation>
</comment>
<organism evidence="11 12">
    <name type="scientific">Plakobranchus ocellatus</name>
    <dbReference type="NCBI Taxonomy" id="259542"/>
    <lineage>
        <taxon>Eukaryota</taxon>
        <taxon>Metazoa</taxon>
        <taxon>Spiralia</taxon>
        <taxon>Lophotrochozoa</taxon>
        <taxon>Mollusca</taxon>
        <taxon>Gastropoda</taxon>
        <taxon>Heterobranchia</taxon>
        <taxon>Euthyneura</taxon>
        <taxon>Panpulmonata</taxon>
        <taxon>Sacoglossa</taxon>
        <taxon>Placobranchoidea</taxon>
        <taxon>Plakobranchidae</taxon>
        <taxon>Plakobranchus</taxon>
    </lineage>
</organism>
<proteinExistence type="predicted"/>
<feature type="non-terminal residue" evidence="11">
    <location>
        <position position="1"/>
    </location>
</feature>
<evidence type="ECO:0000256" key="7">
    <source>
        <dbReference type="ARBA" id="ARBA00023170"/>
    </source>
</evidence>
<keyword evidence="12" id="KW-1185">Reference proteome</keyword>
<dbReference type="Proteomes" id="UP000735302">
    <property type="component" value="Unassembled WGS sequence"/>
</dbReference>
<dbReference type="PROSITE" id="PS50262">
    <property type="entry name" value="G_PROTEIN_RECEP_F1_2"/>
    <property type="match status" value="1"/>
</dbReference>
<comment type="caution">
    <text evidence="11">The sequence shown here is derived from an EMBL/GenBank/DDBJ whole genome shotgun (WGS) entry which is preliminary data.</text>
</comment>
<keyword evidence="4 9" id="KW-1133">Transmembrane helix</keyword>
<dbReference type="GO" id="GO:0005886">
    <property type="term" value="C:plasma membrane"/>
    <property type="evidence" value="ECO:0007669"/>
    <property type="project" value="UniProtKB-SubCell"/>
</dbReference>
<feature type="transmembrane region" description="Helical" evidence="9">
    <location>
        <begin position="7"/>
        <end position="29"/>
    </location>
</feature>
<keyword evidence="7 11" id="KW-0675">Receptor</keyword>
<evidence type="ECO:0000313" key="11">
    <source>
        <dbReference type="EMBL" id="GFO39362.1"/>
    </source>
</evidence>
<dbReference type="Gene3D" id="1.20.1070.10">
    <property type="entry name" value="Rhodopsin 7-helix transmembrane proteins"/>
    <property type="match status" value="1"/>
</dbReference>
<dbReference type="Pfam" id="PF00001">
    <property type="entry name" value="7tm_1"/>
    <property type="match status" value="1"/>
</dbReference>
<dbReference type="InterPro" id="IPR017452">
    <property type="entry name" value="GPCR_Rhodpsn_7TM"/>
</dbReference>
<dbReference type="InterPro" id="IPR001681">
    <property type="entry name" value="Neurokn_rcpt"/>
</dbReference>
<evidence type="ECO:0000259" key="10">
    <source>
        <dbReference type="PROSITE" id="PS50262"/>
    </source>
</evidence>
<keyword evidence="3 9" id="KW-0812">Transmembrane</keyword>
<evidence type="ECO:0000256" key="5">
    <source>
        <dbReference type="ARBA" id="ARBA00023040"/>
    </source>
</evidence>
<dbReference type="PRINTS" id="PR00237">
    <property type="entry name" value="GPCRRHODOPSN"/>
</dbReference>
<evidence type="ECO:0000256" key="1">
    <source>
        <dbReference type="ARBA" id="ARBA00004651"/>
    </source>
</evidence>
<protein>
    <submittedName>
        <fullName evidence="11">Substance-k receptor</fullName>
    </submittedName>
</protein>
<reference evidence="11 12" key="1">
    <citation type="journal article" date="2021" name="Elife">
        <title>Chloroplast acquisition without the gene transfer in kleptoplastic sea slugs, Plakobranchus ocellatus.</title>
        <authorList>
            <person name="Maeda T."/>
            <person name="Takahashi S."/>
            <person name="Yoshida T."/>
            <person name="Shimamura S."/>
            <person name="Takaki Y."/>
            <person name="Nagai Y."/>
            <person name="Toyoda A."/>
            <person name="Suzuki Y."/>
            <person name="Arimoto A."/>
            <person name="Ishii H."/>
            <person name="Satoh N."/>
            <person name="Nishiyama T."/>
            <person name="Hasebe M."/>
            <person name="Maruyama T."/>
            <person name="Minagawa J."/>
            <person name="Obokata J."/>
            <person name="Shigenobu S."/>
        </authorList>
    </citation>
    <scope>NUCLEOTIDE SEQUENCE [LARGE SCALE GENOMIC DNA]</scope>
</reference>
<evidence type="ECO:0000313" key="12">
    <source>
        <dbReference type="Proteomes" id="UP000735302"/>
    </source>
</evidence>
<gene>
    <name evidence="11" type="ORF">PoB_006586700</name>
</gene>
<name>A0AAV4D584_9GAST</name>
<keyword evidence="6 9" id="KW-0472">Membrane</keyword>
<evidence type="ECO:0000256" key="4">
    <source>
        <dbReference type="ARBA" id="ARBA00022989"/>
    </source>
</evidence>
<keyword evidence="8" id="KW-0807">Transducer</keyword>
<feature type="transmembrane region" description="Helical" evidence="9">
    <location>
        <begin position="41"/>
        <end position="63"/>
    </location>
</feature>
<evidence type="ECO:0000256" key="9">
    <source>
        <dbReference type="SAM" id="Phobius"/>
    </source>
</evidence>
<evidence type="ECO:0000256" key="3">
    <source>
        <dbReference type="ARBA" id="ARBA00022692"/>
    </source>
</evidence>
<dbReference type="InterPro" id="IPR000276">
    <property type="entry name" value="GPCR_Rhodpsn"/>
</dbReference>
<dbReference type="PANTHER" id="PTHR46925:SF2">
    <property type="entry name" value="G-PROTEIN COUPLED RECEPTOR TKR-1-RELATED"/>
    <property type="match status" value="1"/>
</dbReference>
<evidence type="ECO:0000256" key="8">
    <source>
        <dbReference type="ARBA" id="ARBA00023224"/>
    </source>
</evidence>
<feature type="domain" description="G-protein coupled receptors family 1 profile" evidence="10">
    <location>
        <begin position="1"/>
        <end position="60"/>
    </location>
</feature>
<evidence type="ECO:0000256" key="2">
    <source>
        <dbReference type="ARBA" id="ARBA00022475"/>
    </source>
</evidence>
<dbReference type="SUPFAM" id="SSF81321">
    <property type="entry name" value="Family A G protein-coupled receptor-like"/>
    <property type="match status" value="1"/>
</dbReference>
<keyword evidence="2" id="KW-1003">Cell membrane</keyword>
<dbReference type="AlphaFoldDB" id="A0AAV4D584"/>
<keyword evidence="5" id="KW-0297">G-protein coupled receptor</keyword>
<dbReference type="PRINTS" id="PR00244">
    <property type="entry name" value="NEUROKININR"/>
</dbReference>